<reference evidence="2 3" key="1">
    <citation type="submission" date="2018-06" db="EMBL/GenBank/DDBJ databases">
        <title>Genomic Encyclopedia of Type Strains, Phase III (KMG-III): the genomes of soil and plant-associated and newly described type strains.</title>
        <authorList>
            <person name="Whitman W."/>
        </authorList>
    </citation>
    <scope>NUCLEOTIDE SEQUENCE [LARGE SCALE GENOMIC DNA]</scope>
    <source>
        <strain evidence="2 3">ORS 1419</strain>
    </source>
</reference>
<name>A0A318SS52_9HYPH</name>
<sequence>MIDFIYGLTSAVSVALFVLTVAVWIVAPSYAERANSRERTPRG</sequence>
<gene>
    <name evidence="2" type="ORF">C7477_1512</name>
</gene>
<keyword evidence="1" id="KW-0472">Membrane</keyword>
<proteinExistence type="predicted"/>
<dbReference type="Proteomes" id="UP000247454">
    <property type="component" value="Unassembled WGS sequence"/>
</dbReference>
<feature type="transmembrane region" description="Helical" evidence="1">
    <location>
        <begin position="6"/>
        <end position="27"/>
    </location>
</feature>
<evidence type="ECO:0000256" key="1">
    <source>
        <dbReference type="SAM" id="Phobius"/>
    </source>
</evidence>
<keyword evidence="3" id="KW-1185">Reference proteome</keyword>
<protein>
    <submittedName>
        <fullName evidence="2">Uncharacterized protein</fullName>
    </submittedName>
</protein>
<evidence type="ECO:0000313" key="3">
    <source>
        <dbReference type="Proteomes" id="UP000247454"/>
    </source>
</evidence>
<keyword evidence="1" id="KW-1133">Transmembrane helix</keyword>
<evidence type="ECO:0000313" key="2">
    <source>
        <dbReference type="EMBL" id="PYE84195.1"/>
    </source>
</evidence>
<dbReference type="EMBL" id="QJTF01000051">
    <property type="protein sequence ID" value="PYE84195.1"/>
    <property type="molecule type" value="Genomic_DNA"/>
</dbReference>
<organism evidence="2 3">
    <name type="scientific">Phyllobacterium leguminum</name>
    <dbReference type="NCBI Taxonomy" id="314237"/>
    <lineage>
        <taxon>Bacteria</taxon>
        <taxon>Pseudomonadati</taxon>
        <taxon>Pseudomonadota</taxon>
        <taxon>Alphaproteobacteria</taxon>
        <taxon>Hyphomicrobiales</taxon>
        <taxon>Phyllobacteriaceae</taxon>
        <taxon>Phyllobacterium</taxon>
    </lineage>
</organism>
<dbReference type="AlphaFoldDB" id="A0A318SS52"/>
<keyword evidence="1" id="KW-0812">Transmembrane</keyword>
<accession>A0A318SS52</accession>
<comment type="caution">
    <text evidence="2">The sequence shown here is derived from an EMBL/GenBank/DDBJ whole genome shotgun (WGS) entry which is preliminary data.</text>
</comment>